<dbReference type="Proteomes" id="UP001175228">
    <property type="component" value="Unassembled WGS sequence"/>
</dbReference>
<proteinExistence type="predicted"/>
<evidence type="ECO:0000313" key="3">
    <source>
        <dbReference type="Proteomes" id="UP001175228"/>
    </source>
</evidence>
<sequence>MQTRLSELKRAGRTGQSRGGNRSLSPDPVPAIPSNHSSDDDSFEDGILPVHRASQPVQMPQKAGRGNCTPYARGSASHRVVELQTQDGQNHKIDEADAYLKDDLRHRIFIEFETFVINILHLPADWCVSLELDIAAVQKDEKFRASLGAYRCLYDMVGTGIEQERELYHAHANLCNYVVHLLQGRLALKVRGYDLNRLERIDPYVVRGSTTMAKPGIVGVLCILFSTPQGIEADKFIKTIGDKSKESKSIRKHADYISG</sequence>
<keyword evidence="3" id="KW-1185">Reference proteome</keyword>
<accession>A0AA39P967</accession>
<feature type="compositionally biased region" description="Basic and acidic residues" evidence="1">
    <location>
        <begin position="1"/>
        <end position="10"/>
    </location>
</feature>
<dbReference type="AlphaFoldDB" id="A0AA39P967"/>
<dbReference type="EMBL" id="JAUEPU010000084">
    <property type="protein sequence ID" value="KAK0479920.1"/>
    <property type="molecule type" value="Genomic_DNA"/>
</dbReference>
<feature type="compositionally biased region" description="Polar residues" evidence="1">
    <location>
        <begin position="14"/>
        <end position="24"/>
    </location>
</feature>
<reference evidence="2" key="1">
    <citation type="submission" date="2023-06" db="EMBL/GenBank/DDBJ databases">
        <authorList>
            <consortium name="Lawrence Berkeley National Laboratory"/>
            <person name="Ahrendt S."/>
            <person name="Sahu N."/>
            <person name="Indic B."/>
            <person name="Wong-Bajracharya J."/>
            <person name="Merenyi Z."/>
            <person name="Ke H.-M."/>
            <person name="Monk M."/>
            <person name="Kocsube S."/>
            <person name="Drula E."/>
            <person name="Lipzen A."/>
            <person name="Balint B."/>
            <person name="Henrissat B."/>
            <person name="Andreopoulos B."/>
            <person name="Martin F.M."/>
            <person name="Harder C.B."/>
            <person name="Rigling D."/>
            <person name="Ford K.L."/>
            <person name="Foster G.D."/>
            <person name="Pangilinan J."/>
            <person name="Papanicolaou A."/>
            <person name="Barry K."/>
            <person name="LaButti K."/>
            <person name="Viragh M."/>
            <person name="Koriabine M."/>
            <person name="Yan M."/>
            <person name="Riley R."/>
            <person name="Champramary S."/>
            <person name="Plett K.L."/>
            <person name="Tsai I.J."/>
            <person name="Slot J."/>
            <person name="Sipos G."/>
            <person name="Plett J."/>
            <person name="Nagy L.G."/>
            <person name="Grigoriev I.V."/>
        </authorList>
    </citation>
    <scope>NUCLEOTIDE SEQUENCE</scope>
    <source>
        <strain evidence="2">HWK02</strain>
    </source>
</reference>
<evidence type="ECO:0000313" key="2">
    <source>
        <dbReference type="EMBL" id="KAK0479920.1"/>
    </source>
</evidence>
<protein>
    <submittedName>
        <fullName evidence="2">Uncharacterized protein</fullName>
    </submittedName>
</protein>
<feature type="region of interest" description="Disordered" evidence="1">
    <location>
        <begin position="1"/>
        <end position="46"/>
    </location>
</feature>
<name>A0AA39P967_9AGAR</name>
<comment type="caution">
    <text evidence="2">The sequence shown here is derived from an EMBL/GenBank/DDBJ whole genome shotgun (WGS) entry which is preliminary data.</text>
</comment>
<evidence type="ECO:0000256" key="1">
    <source>
        <dbReference type="SAM" id="MobiDB-lite"/>
    </source>
</evidence>
<organism evidence="2 3">
    <name type="scientific">Armillaria luteobubalina</name>
    <dbReference type="NCBI Taxonomy" id="153913"/>
    <lineage>
        <taxon>Eukaryota</taxon>
        <taxon>Fungi</taxon>
        <taxon>Dikarya</taxon>
        <taxon>Basidiomycota</taxon>
        <taxon>Agaricomycotina</taxon>
        <taxon>Agaricomycetes</taxon>
        <taxon>Agaricomycetidae</taxon>
        <taxon>Agaricales</taxon>
        <taxon>Marasmiineae</taxon>
        <taxon>Physalacriaceae</taxon>
        <taxon>Armillaria</taxon>
    </lineage>
</organism>
<gene>
    <name evidence="2" type="ORF">EDD18DRAFT_1206284</name>
</gene>